<sequence>MQEAFEEVSQFNEESKQERIKFKKMPTTIWVQLQIIIEKAENHSQREQWRPVDFNTKREWERCSDIRQNNMLCELLNMVILRCEVLEDMGKGTVSSINRGTNAIPIERHRQSSDSARIATAPGNSDDEDQETSSTELAHFHSIRRRETHTIALVVNNSYREEGCRCRGFFFGKSSILYCFYEPDSGKILISDQNMKDIDVESRRKNIVQDSVLFHYTFCYNLHHGNLEKSTEDVYRAVTLANLQTSIFQWQKGYDTQMDERGLKLSGGEKSCHSQSRFERFTYFGF</sequence>
<dbReference type="SUPFAM" id="SSF52540">
    <property type="entry name" value="P-loop containing nucleoside triphosphate hydrolases"/>
    <property type="match status" value="1"/>
</dbReference>
<dbReference type="PANTHER" id="PTHR24221:SF402">
    <property type="entry name" value="IRON-SULFUR CLUSTERS TRANSPORTER ABCB7, MITOCHONDRIAL"/>
    <property type="match status" value="1"/>
</dbReference>
<organism evidence="3 4">
    <name type="scientific">Polyplax serrata</name>
    <name type="common">Common mouse louse</name>
    <dbReference type="NCBI Taxonomy" id="468196"/>
    <lineage>
        <taxon>Eukaryota</taxon>
        <taxon>Metazoa</taxon>
        <taxon>Ecdysozoa</taxon>
        <taxon>Arthropoda</taxon>
        <taxon>Hexapoda</taxon>
        <taxon>Insecta</taxon>
        <taxon>Pterygota</taxon>
        <taxon>Neoptera</taxon>
        <taxon>Paraneoptera</taxon>
        <taxon>Psocodea</taxon>
        <taxon>Troctomorpha</taxon>
        <taxon>Phthiraptera</taxon>
        <taxon>Anoplura</taxon>
        <taxon>Polyplacidae</taxon>
        <taxon>Polyplax</taxon>
    </lineage>
</organism>
<keyword evidence="4" id="KW-1185">Reference proteome</keyword>
<gene>
    <name evidence="3" type="ORF">RUM44_002013</name>
</gene>
<evidence type="ECO:0000313" key="3">
    <source>
        <dbReference type="EMBL" id="KAK6622206.1"/>
    </source>
</evidence>
<evidence type="ECO:0000313" key="4">
    <source>
        <dbReference type="Proteomes" id="UP001359485"/>
    </source>
</evidence>
<reference evidence="3 4" key="1">
    <citation type="submission" date="2023-09" db="EMBL/GenBank/DDBJ databases">
        <title>Genomes of two closely related lineages of the louse Polyplax serrata with different host specificities.</title>
        <authorList>
            <person name="Martinu J."/>
            <person name="Tarabai H."/>
            <person name="Stefka J."/>
            <person name="Hypsa V."/>
        </authorList>
    </citation>
    <scope>NUCLEOTIDE SEQUENCE [LARGE SCALE GENOMIC DNA]</scope>
    <source>
        <strain evidence="3">98ZLc_SE</strain>
    </source>
</reference>
<protein>
    <submittedName>
        <fullName evidence="3">Uncharacterized protein</fullName>
    </submittedName>
</protein>
<comment type="caution">
    <text evidence="3">The sequence shown here is derived from an EMBL/GenBank/DDBJ whole genome shotgun (WGS) entry which is preliminary data.</text>
</comment>
<dbReference type="PANTHER" id="PTHR24221">
    <property type="entry name" value="ATP-BINDING CASSETTE SUB-FAMILY B"/>
    <property type="match status" value="1"/>
</dbReference>
<keyword evidence="1" id="KW-0813">Transport</keyword>
<evidence type="ECO:0000256" key="2">
    <source>
        <dbReference type="SAM" id="MobiDB-lite"/>
    </source>
</evidence>
<dbReference type="Gene3D" id="3.40.50.300">
    <property type="entry name" value="P-loop containing nucleotide triphosphate hydrolases"/>
    <property type="match status" value="1"/>
</dbReference>
<dbReference type="InterPro" id="IPR039421">
    <property type="entry name" value="Type_1_exporter"/>
</dbReference>
<name>A0ABR1ALT2_POLSC</name>
<proteinExistence type="predicted"/>
<evidence type="ECO:0000256" key="1">
    <source>
        <dbReference type="ARBA" id="ARBA00022448"/>
    </source>
</evidence>
<dbReference type="Proteomes" id="UP001359485">
    <property type="component" value="Unassembled WGS sequence"/>
</dbReference>
<dbReference type="EMBL" id="JAWJWF010000047">
    <property type="protein sequence ID" value="KAK6622206.1"/>
    <property type="molecule type" value="Genomic_DNA"/>
</dbReference>
<feature type="region of interest" description="Disordered" evidence="2">
    <location>
        <begin position="100"/>
        <end position="135"/>
    </location>
</feature>
<accession>A0ABR1ALT2</accession>
<dbReference type="InterPro" id="IPR027417">
    <property type="entry name" value="P-loop_NTPase"/>
</dbReference>